<evidence type="ECO:0000313" key="4">
    <source>
        <dbReference type="Proteomes" id="UP001459277"/>
    </source>
</evidence>
<reference evidence="3 4" key="1">
    <citation type="submission" date="2024-01" db="EMBL/GenBank/DDBJ databases">
        <title>A telomere-to-telomere, gap-free genome of sweet tea (Lithocarpus litseifolius).</title>
        <authorList>
            <person name="Zhou J."/>
        </authorList>
    </citation>
    <scope>NUCLEOTIDE SEQUENCE [LARGE SCALE GENOMIC DNA]</scope>
    <source>
        <strain evidence="3">Zhou-2022a</strain>
        <tissue evidence="3">Leaf</tissue>
    </source>
</reference>
<dbReference type="InterPro" id="IPR012337">
    <property type="entry name" value="RNaseH-like_sf"/>
</dbReference>
<comment type="caution">
    <text evidence="3">The sequence shown here is derived from an EMBL/GenBank/DDBJ whole genome shotgun (WGS) entry which is preliminary data.</text>
</comment>
<feature type="region of interest" description="Disordered" evidence="1">
    <location>
        <begin position="43"/>
        <end position="62"/>
    </location>
</feature>
<dbReference type="EMBL" id="JAZDWU010000002">
    <property type="protein sequence ID" value="KAL0011807.1"/>
    <property type="molecule type" value="Genomic_DNA"/>
</dbReference>
<keyword evidence="4" id="KW-1185">Reference proteome</keyword>
<dbReference type="Proteomes" id="UP001459277">
    <property type="component" value="Unassembled WGS sequence"/>
</dbReference>
<feature type="domain" description="RNase H type-1" evidence="2">
    <location>
        <begin position="105"/>
        <end position="227"/>
    </location>
</feature>
<gene>
    <name evidence="3" type="ORF">SO802_006915</name>
</gene>
<dbReference type="InterPro" id="IPR052929">
    <property type="entry name" value="RNase_H-like_EbsB-rel"/>
</dbReference>
<protein>
    <recommendedName>
        <fullName evidence="2">RNase H type-1 domain-containing protein</fullName>
    </recommendedName>
</protein>
<evidence type="ECO:0000313" key="3">
    <source>
        <dbReference type="EMBL" id="KAL0011807.1"/>
    </source>
</evidence>
<dbReference type="InterPro" id="IPR044730">
    <property type="entry name" value="RNase_H-like_dom_plant"/>
</dbReference>
<dbReference type="SUPFAM" id="SSF53098">
    <property type="entry name" value="Ribonuclease H-like"/>
    <property type="match status" value="1"/>
</dbReference>
<dbReference type="Pfam" id="PF13456">
    <property type="entry name" value="RVT_3"/>
    <property type="match status" value="1"/>
</dbReference>
<proteinExistence type="predicted"/>
<dbReference type="CDD" id="cd06222">
    <property type="entry name" value="RNase_H_like"/>
    <property type="match status" value="1"/>
</dbReference>
<dbReference type="PANTHER" id="PTHR47074:SF48">
    <property type="entry name" value="POLYNUCLEOTIDYL TRANSFERASE, RIBONUCLEASE H-LIKE SUPERFAMILY PROTEIN"/>
    <property type="match status" value="1"/>
</dbReference>
<accession>A0AAW2DPT0</accession>
<name>A0AAW2DPT0_9ROSI</name>
<dbReference type="Gene3D" id="3.30.420.10">
    <property type="entry name" value="Ribonuclease H-like superfamily/Ribonuclease H"/>
    <property type="match status" value="1"/>
</dbReference>
<sequence length="260" mass="28819">MLKRLFLFVEHCNVTTHVSGLSFGHPKRRPILNTGLEINIKPSAQDEKNTVRHGGASKQGKTIAEEARRYREEVRTTVLPKCQLPKPLGNHKHWSPPPQDWYKVNVDAAVFKENGTCGIGVVIRNNMGQIMGAMSKQMGFPLRALEAEAKAAEAGILLAWDLGLKDIIVEGDAQMVIQAINGGVAPAIPILKIIEGSRRCLQMFCSWKAVHTNRKNNTAAHLLAKDARNVKECVIWVEETPPCIENQIKCDVSELDVSPY</sequence>
<evidence type="ECO:0000259" key="2">
    <source>
        <dbReference type="Pfam" id="PF13456"/>
    </source>
</evidence>
<dbReference type="InterPro" id="IPR002156">
    <property type="entry name" value="RNaseH_domain"/>
</dbReference>
<dbReference type="GO" id="GO:0004523">
    <property type="term" value="F:RNA-DNA hybrid ribonuclease activity"/>
    <property type="evidence" value="ECO:0007669"/>
    <property type="project" value="InterPro"/>
</dbReference>
<evidence type="ECO:0000256" key="1">
    <source>
        <dbReference type="SAM" id="MobiDB-lite"/>
    </source>
</evidence>
<dbReference type="AlphaFoldDB" id="A0AAW2DPT0"/>
<dbReference type="PANTHER" id="PTHR47074">
    <property type="entry name" value="BNAC02G40300D PROTEIN"/>
    <property type="match status" value="1"/>
</dbReference>
<dbReference type="InterPro" id="IPR036397">
    <property type="entry name" value="RNaseH_sf"/>
</dbReference>
<organism evidence="3 4">
    <name type="scientific">Lithocarpus litseifolius</name>
    <dbReference type="NCBI Taxonomy" id="425828"/>
    <lineage>
        <taxon>Eukaryota</taxon>
        <taxon>Viridiplantae</taxon>
        <taxon>Streptophyta</taxon>
        <taxon>Embryophyta</taxon>
        <taxon>Tracheophyta</taxon>
        <taxon>Spermatophyta</taxon>
        <taxon>Magnoliopsida</taxon>
        <taxon>eudicotyledons</taxon>
        <taxon>Gunneridae</taxon>
        <taxon>Pentapetalae</taxon>
        <taxon>rosids</taxon>
        <taxon>fabids</taxon>
        <taxon>Fagales</taxon>
        <taxon>Fagaceae</taxon>
        <taxon>Lithocarpus</taxon>
    </lineage>
</organism>
<dbReference type="GO" id="GO:0003676">
    <property type="term" value="F:nucleic acid binding"/>
    <property type="evidence" value="ECO:0007669"/>
    <property type="project" value="InterPro"/>
</dbReference>